<comment type="caution">
    <text evidence="9">The sequence shown here is derived from an EMBL/GenBank/DDBJ whole genome shotgun (WGS) entry which is preliminary data.</text>
</comment>
<dbReference type="EMBL" id="JAQQFM010000007">
    <property type="protein sequence ID" value="MFL9926095.1"/>
    <property type="molecule type" value="Genomic_DNA"/>
</dbReference>
<keyword evidence="4" id="KW-0028">Amino-acid biosynthesis</keyword>
<keyword evidence="4" id="KW-0055">Arginine biosynthesis</keyword>
<dbReference type="InterPro" id="IPR022761">
    <property type="entry name" value="Fumarate_lyase_N"/>
</dbReference>
<sequence>MKSTSTSPLQSTLQPFSSIRRLSRMALIPLWMLTTSSATAADKASPADHDNFYFLGEMNKASTVMTIENRIVPPELGKKIVSAVDQVIKNGDQPGAKRPADYLQYEPLILAIAGPDGSRMHSGRSRQDILSTTRRLMQRERVLNLMEQMNKSKAVFLNLAADNLDTIVPAYTNGVQAQPTTYAHYLLAFAAVFGRDATRFKEAYARLNLNPLGAAALGTSSFDVDRNRLAELLGFDGPVENSYDAAQLGALDTGVELVGICSNAALTIGLLMQDIHTQYHTPYPWIMIREGKLTGTSSIMPQKRNPYGINVLRLQASEVVGSAMTFQVEAHNVSPGMPDYKRDQVEKTLDLTANSFTKLADLMSNLVIDKNRALQEVDADYSTTTELADVLQRDSDVPFRVGHHFASDLVTYGRINKMKPADIPFEEVQKIYGEALKAFDFDHAQFPLSQAQFRKTLTAQNMIDSSKGLGGPQRAEVERMLTAERARLAQDEQWLKGQRRKLADASANLDKTFYKLGQ</sequence>
<accession>A0ABW9ACI3</accession>
<dbReference type="PANTHER" id="PTHR43814">
    <property type="entry name" value="ARGININOSUCCINATE LYASE"/>
    <property type="match status" value="1"/>
</dbReference>
<comment type="catalytic activity">
    <reaction evidence="1">
        <text>2-(N(omega)-L-arginino)succinate = fumarate + L-arginine</text>
        <dbReference type="Rhea" id="RHEA:24020"/>
        <dbReference type="ChEBI" id="CHEBI:29806"/>
        <dbReference type="ChEBI" id="CHEBI:32682"/>
        <dbReference type="ChEBI" id="CHEBI:57472"/>
        <dbReference type="EC" id="4.3.2.1"/>
    </reaction>
</comment>
<evidence type="ECO:0000259" key="7">
    <source>
        <dbReference type="Pfam" id="PF00206"/>
    </source>
</evidence>
<dbReference type="PRINTS" id="PR00145">
    <property type="entry name" value="ARGSUCLYASE"/>
</dbReference>
<evidence type="ECO:0000313" key="10">
    <source>
        <dbReference type="Proteomes" id="UP001629246"/>
    </source>
</evidence>
<dbReference type="InterPro" id="IPR024083">
    <property type="entry name" value="Fumarase/histidase_N"/>
</dbReference>
<proteinExistence type="predicted"/>
<feature type="domain" description="Fumarate lyase N-terminal" evidence="7">
    <location>
        <begin position="119"/>
        <end position="321"/>
    </location>
</feature>
<evidence type="ECO:0000256" key="1">
    <source>
        <dbReference type="ARBA" id="ARBA00000985"/>
    </source>
</evidence>
<dbReference type="Proteomes" id="UP001629246">
    <property type="component" value="Unassembled WGS sequence"/>
</dbReference>
<dbReference type="CDD" id="cd01359">
    <property type="entry name" value="Argininosuccinate_lyase"/>
    <property type="match status" value="1"/>
</dbReference>
<evidence type="ECO:0000256" key="6">
    <source>
        <dbReference type="SAM" id="SignalP"/>
    </source>
</evidence>
<dbReference type="Gene3D" id="1.20.200.10">
    <property type="entry name" value="Fumarase/aspartase (Central domain)"/>
    <property type="match status" value="1"/>
</dbReference>
<evidence type="ECO:0000313" key="9">
    <source>
        <dbReference type="EMBL" id="MFL9926095.1"/>
    </source>
</evidence>
<dbReference type="PRINTS" id="PR00149">
    <property type="entry name" value="FUMRATELYASE"/>
</dbReference>
<evidence type="ECO:0000256" key="4">
    <source>
        <dbReference type="ARBA" id="ARBA00022571"/>
    </source>
</evidence>
<feature type="signal peptide" evidence="6">
    <location>
        <begin position="1"/>
        <end position="40"/>
    </location>
</feature>
<evidence type="ECO:0000256" key="2">
    <source>
        <dbReference type="ARBA" id="ARBA00004941"/>
    </source>
</evidence>
<dbReference type="Pfam" id="PF14698">
    <property type="entry name" value="ASL_C2"/>
    <property type="match status" value="1"/>
</dbReference>
<keyword evidence="10" id="KW-1185">Reference proteome</keyword>
<feature type="domain" description="Argininosuccinate lyase C-terminal" evidence="8">
    <location>
        <begin position="381"/>
        <end position="442"/>
    </location>
</feature>
<dbReference type="SUPFAM" id="SSF48557">
    <property type="entry name" value="L-aspartase-like"/>
    <property type="match status" value="1"/>
</dbReference>
<gene>
    <name evidence="9" type="ORF">PQR62_17600</name>
</gene>
<dbReference type="InterPro" id="IPR009049">
    <property type="entry name" value="Argininosuccinate_lyase"/>
</dbReference>
<evidence type="ECO:0000256" key="3">
    <source>
        <dbReference type="ARBA" id="ARBA00012338"/>
    </source>
</evidence>
<dbReference type="RefSeq" id="WP_408159288.1">
    <property type="nucleotide sequence ID" value="NZ_JAQQFM010000007.1"/>
</dbReference>
<name>A0ABW9ACI3_9BURK</name>
<dbReference type="Pfam" id="PF00206">
    <property type="entry name" value="Lyase_1"/>
    <property type="match status" value="1"/>
</dbReference>
<dbReference type="InterPro" id="IPR000362">
    <property type="entry name" value="Fumarate_lyase_fam"/>
</dbReference>
<evidence type="ECO:0000256" key="5">
    <source>
        <dbReference type="ARBA" id="ARBA00023239"/>
    </source>
</evidence>
<feature type="chain" id="PRO_5047149916" description="argininosuccinate lyase" evidence="6">
    <location>
        <begin position="41"/>
        <end position="518"/>
    </location>
</feature>
<comment type="pathway">
    <text evidence="2">Amino-acid biosynthesis; L-arginine biosynthesis; L-arginine from L-ornithine and carbamoyl phosphate: step 3/3.</text>
</comment>
<dbReference type="PANTHER" id="PTHR43814:SF1">
    <property type="entry name" value="ARGININOSUCCINATE LYASE"/>
    <property type="match status" value="1"/>
</dbReference>
<dbReference type="Gene3D" id="1.10.275.10">
    <property type="entry name" value="Fumarase/aspartase (N-terminal domain)"/>
    <property type="match status" value="1"/>
</dbReference>
<organism evidence="9 10">
    <name type="scientific">Herbaspirillum lusitanum</name>
    <dbReference type="NCBI Taxonomy" id="213312"/>
    <lineage>
        <taxon>Bacteria</taxon>
        <taxon>Pseudomonadati</taxon>
        <taxon>Pseudomonadota</taxon>
        <taxon>Betaproteobacteria</taxon>
        <taxon>Burkholderiales</taxon>
        <taxon>Oxalobacteraceae</taxon>
        <taxon>Herbaspirillum</taxon>
    </lineage>
</organism>
<dbReference type="Gene3D" id="1.10.40.30">
    <property type="entry name" value="Fumarase/aspartase (C-terminal domain)"/>
    <property type="match status" value="1"/>
</dbReference>
<evidence type="ECO:0000259" key="8">
    <source>
        <dbReference type="Pfam" id="PF14698"/>
    </source>
</evidence>
<dbReference type="InterPro" id="IPR029419">
    <property type="entry name" value="Arg_succ_lyase_C"/>
</dbReference>
<protein>
    <recommendedName>
        <fullName evidence="3">argininosuccinate lyase</fullName>
        <ecNumber evidence="3">4.3.2.1</ecNumber>
    </recommendedName>
</protein>
<keyword evidence="6" id="KW-0732">Signal</keyword>
<keyword evidence="5 9" id="KW-0456">Lyase</keyword>
<reference evidence="9 10" key="1">
    <citation type="journal article" date="2024" name="Chem. Sci.">
        <title>Discovery of megapolipeptins by genome mining of a Burkholderiales bacteria collection.</title>
        <authorList>
            <person name="Paulo B.S."/>
            <person name="Recchia M.J.J."/>
            <person name="Lee S."/>
            <person name="Fergusson C.H."/>
            <person name="Romanowski S.B."/>
            <person name="Hernandez A."/>
            <person name="Krull N."/>
            <person name="Liu D.Y."/>
            <person name="Cavanagh H."/>
            <person name="Bos A."/>
            <person name="Gray C.A."/>
            <person name="Murphy B.T."/>
            <person name="Linington R.G."/>
            <person name="Eustaquio A.S."/>
        </authorList>
    </citation>
    <scope>NUCLEOTIDE SEQUENCE [LARGE SCALE GENOMIC DNA]</scope>
    <source>
        <strain evidence="9 10">RL21-008-BIB-A</strain>
    </source>
</reference>
<dbReference type="InterPro" id="IPR008948">
    <property type="entry name" value="L-Aspartase-like"/>
</dbReference>
<dbReference type="GO" id="GO:0016829">
    <property type="term" value="F:lyase activity"/>
    <property type="evidence" value="ECO:0007669"/>
    <property type="project" value="UniProtKB-KW"/>
</dbReference>
<dbReference type="EC" id="4.3.2.1" evidence="3"/>